<dbReference type="Pfam" id="PF01529">
    <property type="entry name" value="DHHC"/>
    <property type="match status" value="1"/>
</dbReference>
<dbReference type="Proteomes" id="UP001558613">
    <property type="component" value="Unassembled WGS sequence"/>
</dbReference>
<evidence type="ECO:0000256" key="2">
    <source>
        <dbReference type="ARBA" id="ARBA00022679"/>
    </source>
</evidence>
<comment type="caution">
    <text evidence="9">The sequence shown here is derived from an EMBL/GenBank/DDBJ whole genome shotgun (WGS) entry which is preliminary data.</text>
</comment>
<keyword evidence="2 7" id="KW-0808">Transferase</keyword>
<dbReference type="EC" id="2.3.1.225" evidence="7"/>
<evidence type="ECO:0000256" key="4">
    <source>
        <dbReference type="ARBA" id="ARBA00022989"/>
    </source>
</evidence>
<dbReference type="PANTHER" id="PTHR12246">
    <property type="entry name" value="PALMITOYLTRANSFERASE ZDHHC16"/>
    <property type="match status" value="1"/>
</dbReference>
<keyword evidence="10" id="KW-1185">Reference proteome</keyword>
<feature type="transmembrane region" description="Helical" evidence="7">
    <location>
        <begin position="240"/>
        <end position="263"/>
    </location>
</feature>
<evidence type="ECO:0000256" key="6">
    <source>
        <dbReference type="ARBA" id="ARBA00023315"/>
    </source>
</evidence>
<feature type="domain" description="Palmitoyltransferase DHHC" evidence="8">
    <location>
        <begin position="196"/>
        <end position="359"/>
    </location>
</feature>
<keyword evidence="6 7" id="KW-0012">Acyltransferase</keyword>
<comment type="domain">
    <text evidence="7">The DHHC domain is required for palmitoyltransferase activity.</text>
</comment>
<comment type="subcellular location">
    <subcellularLocation>
        <location evidence="1">Membrane</location>
        <topology evidence="1">Multi-pass membrane protein</topology>
    </subcellularLocation>
</comment>
<evidence type="ECO:0000256" key="7">
    <source>
        <dbReference type="RuleBase" id="RU079119"/>
    </source>
</evidence>
<dbReference type="PROSITE" id="PS50216">
    <property type="entry name" value="DHHC"/>
    <property type="match status" value="1"/>
</dbReference>
<feature type="transmembrane region" description="Helical" evidence="7">
    <location>
        <begin position="155"/>
        <end position="175"/>
    </location>
</feature>
<comment type="similarity">
    <text evidence="7">Belongs to the DHHC palmitoyltransferase family.</text>
</comment>
<sequence>MNQTALPIILCCSFNSQRDISHPRASDRQTADEIKGSERRSWAGVNMRPCSSVMHLLLRCLRGCGRHSRSRMPRRLRQPVSYIKLIFKSLYFNSLTNSEVVLDCVLEPVFWMVEVVTRWFGMVFVFLVVALTSSVVFIAYFCLLPLVLYTYSPVWMMWHICYGHWNLVMIVFHYYKATNTPPGYPPKIKNDVPFVSFCKKCVIPKPARSHHCGICKTCILKMDHHCPWLNNCVGHYNHRYFFSFCLYLTLGCMYCSISGRYLFIDAYNAIDQFRHMEAEKQGVPVTGIGLLIGIVPSEGVAGKGVQEVSQPPYTYKDRMFHKSVIYMWVLTSTVAVALGALTLWHAVLITRGETSIERHINGKEAKRLAKRGRVYRNPFSYGKLNNWKVFFGVEKRSHWLTRVLLPSGHSPYGDGLTWDIYPLKKDMMPV</sequence>
<accession>A0ABR3MCQ7</accession>
<dbReference type="EMBL" id="JAYMGO010000013">
    <property type="protein sequence ID" value="KAL1262837.1"/>
    <property type="molecule type" value="Genomic_DNA"/>
</dbReference>
<evidence type="ECO:0000313" key="9">
    <source>
        <dbReference type="EMBL" id="KAL1262837.1"/>
    </source>
</evidence>
<dbReference type="InterPro" id="IPR039859">
    <property type="entry name" value="PFA4/ZDH16/20/ERF2-like"/>
</dbReference>
<evidence type="ECO:0000256" key="3">
    <source>
        <dbReference type="ARBA" id="ARBA00022692"/>
    </source>
</evidence>
<comment type="catalytic activity">
    <reaction evidence="7">
        <text>L-cysteinyl-[protein] + hexadecanoyl-CoA = S-hexadecanoyl-L-cysteinyl-[protein] + CoA</text>
        <dbReference type="Rhea" id="RHEA:36683"/>
        <dbReference type="Rhea" id="RHEA-COMP:10131"/>
        <dbReference type="Rhea" id="RHEA-COMP:11032"/>
        <dbReference type="ChEBI" id="CHEBI:29950"/>
        <dbReference type="ChEBI" id="CHEBI:57287"/>
        <dbReference type="ChEBI" id="CHEBI:57379"/>
        <dbReference type="ChEBI" id="CHEBI:74151"/>
        <dbReference type="EC" id="2.3.1.225"/>
    </reaction>
</comment>
<proteinExistence type="inferred from homology"/>
<dbReference type="InterPro" id="IPR001594">
    <property type="entry name" value="Palmitoyltrfase_DHHC"/>
</dbReference>
<name>A0ABR3MCQ7_9TELE</name>
<protein>
    <recommendedName>
        <fullName evidence="7">Palmitoyltransferase</fullName>
        <ecNumber evidence="7">2.3.1.225</ecNumber>
    </recommendedName>
</protein>
<gene>
    <name evidence="9" type="ORF">QQF64_005576</name>
</gene>
<organism evidence="9 10">
    <name type="scientific">Cirrhinus molitorella</name>
    <name type="common">mud carp</name>
    <dbReference type="NCBI Taxonomy" id="172907"/>
    <lineage>
        <taxon>Eukaryota</taxon>
        <taxon>Metazoa</taxon>
        <taxon>Chordata</taxon>
        <taxon>Craniata</taxon>
        <taxon>Vertebrata</taxon>
        <taxon>Euteleostomi</taxon>
        <taxon>Actinopterygii</taxon>
        <taxon>Neopterygii</taxon>
        <taxon>Teleostei</taxon>
        <taxon>Ostariophysi</taxon>
        <taxon>Cypriniformes</taxon>
        <taxon>Cyprinidae</taxon>
        <taxon>Labeoninae</taxon>
        <taxon>Labeonini</taxon>
        <taxon>Cirrhinus</taxon>
    </lineage>
</organism>
<evidence type="ECO:0000259" key="8">
    <source>
        <dbReference type="Pfam" id="PF01529"/>
    </source>
</evidence>
<evidence type="ECO:0000256" key="1">
    <source>
        <dbReference type="ARBA" id="ARBA00004141"/>
    </source>
</evidence>
<evidence type="ECO:0000256" key="5">
    <source>
        <dbReference type="ARBA" id="ARBA00023136"/>
    </source>
</evidence>
<feature type="transmembrane region" description="Helical" evidence="7">
    <location>
        <begin position="325"/>
        <end position="349"/>
    </location>
</feature>
<keyword evidence="4 7" id="KW-1133">Transmembrane helix</keyword>
<keyword evidence="5 7" id="KW-0472">Membrane</keyword>
<reference evidence="9 10" key="1">
    <citation type="submission" date="2023-09" db="EMBL/GenBank/DDBJ databases">
        <authorList>
            <person name="Wang M."/>
        </authorList>
    </citation>
    <scope>NUCLEOTIDE SEQUENCE [LARGE SCALE GENOMIC DNA]</scope>
    <source>
        <strain evidence="9">GT-2023</strain>
        <tissue evidence="9">Liver</tissue>
    </source>
</reference>
<keyword evidence="3 7" id="KW-0812">Transmembrane</keyword>
<evidence type="ECO:0000313" key="10">
    <source>
        <dbReference type="Proteomes" id="UP001558613"/>
    </source>
</evidence>
<feature type="transmembrane region" description="Helical" evidence="7">
    <location>
        <begin position="119"/>
        <end position="143"/>
    </location>
</feature>